<sequence length="250" mass="27281">MSGTGFVAPADLPLSDEEDVEQVQSAPAQASSQRHVGFGQDVKEPSPSQSHRASRKGTGFVSPDDLPHSDEEDDEAQPATSSRHVGFDKDAQEASPSQKRHSASRKGTGFVAPADLPLSDEEDVEQVQSAPAQASSQRHVGFGQDVKEPSPSQSHRASRKGRDFGALWDWNHEVNEGIFGTRCTCLVNLSATSSRMFNQSPAHTAELGSNMFPDSAWQARASYLQMTCRIQMRKTMRRASSCRFFLVLFG</sequence>
<comment type="caution">
    <text evidence="2">The sequence shown here is derived from an EMBL/GenBank/DDBJ whole genome shotgun (WGS) entry which is preliminary data.</text>
</comment>
<evidence type="ECO:0000313" key="5">
    <source>
        <dbReference type="Proteomes" id="UP001152797"/>
    </source>
</evidence>
<keyword evidence="4" id="KW-0808">Transferase</keyword>
<gene>
    <name evidence="2" type="ORF">C1SCF055_LOCUS17762</name>
</gene>
<dbReference type="OrthoDB" id="438410at2759"/>
<dbReference type="EMBL" id="CAMXCT030001516">
    <property type="protein sequence ID" value="CAL4778120.1"/>
    <property type="molecule type" value="Genomic_DNA"/>
</dbReference>
<reference evidence="3" key="2">
    <citation type="submission" date="2024-04" db="EMBL/GenBank/DDBJ databases">
        <authorList>
            <person name="Chen Y."/>
            <person name="Shah S."/>
            <person name="Dougan E. K."/>
            <person name="Thang M."/>
            <person name="Chan C."/>
        </authorList>
    </citation>
    <scope>NUCLEOTIDE SEQUENCE [LARGE SCALE GENOMIC DNA]</scope>
</reference>
<name>A0A9P1CGY1_9DINO</name>
<dbReference type="Proteomes" id="UP001152797">
    <property type="component" value="Unassembled WGS sequence"/>
</dbReference>
<dbReference type="AlphaFoldDB" id="A0A9P1CGY1"/>
<feature type="compositionally biased region" description="Low complexity" evidence="1">
    <location>
        <begin position="24"/>
        <end position="33"/>
    </location>
</feature>
<evidence type="ECO:0000313" key="3">
    <source>
        <dbReference type="EMBL" id="CAL1144183.1"/>
    </source>
</evidence>
<evidence type="ECO:0000256" key="1">
    <source>
        <dbReference type="SAM" id="MobiDB-lite"/>
    </source>
</evidence>
<keyword evidence="4" id="KW-0418">Kinase</keyword>
<reference evidence="2" key="1">
    <citation type="submission" date="2022-10" db="EMBL/GenBank/DDBJ databases">
        <authorList>
            <person name="Chen Y."/>
            <person name="Dougan E. K."/>
            <person name="Chan C."/>
            <person name="Rhodes N."/>
            <person name="Thang M."/>
        </authorList>
    </citation>
    <scope>NUCLEOTIDE SEQUENCE</scope>
</reference>
<keyword evidence="5" id="KW-1185">Reference proteome</keyword>
<organism evidence="2">
    <name type="scientific">Cladocopium goreaui</name>
    <dbReference type="NCBI Taxonomy" id="2562237"/>
    <lineage>
        <taxon>Eukaryota</taxon>
        <taxon>Sar</taxon>
        <taxon>Alveolata</taxon>
        <taxon>Dinophyceae</taxon>
        <taxon>Suessiales</taxon>
        <taxon>Symbiodiniaceae</taxon>
        <taxon>Cladocopium</taxon>
    </lineage>
</organism>
<proteinExistence type="predicted"/>
<evidence type="ECO:0000313" key="4">
    <source>
        <dbReference type="EMBL" id="CAL4778120.1"/>
    </source>
</evidence>
<accession>A0A9P1CGY1</accession>
<protein>
    <submittedName>
        <fullName evidence="4">Serine/threonine-protein kinase ppk5</fullName>
    </submittedName>
</protein>
<dbReference type="EMBL" id="CAMXCT020001516">
    <property type="protein sequence ID" value="CAL1144183.1"/>
    <property type="molecule type" value="Genomic_DNA"/>
</dbReference>
<feature type="compositionally biased region" description="Low complexity" evidence="1">
    <location>
        <begin position="128"/>
        <end position="137"/>
    </location>
</feature>
<evidence type="ECO:0000313" key="2">
    <source>
        <dbReference type="EMBL" id="CAI3990808.1"/>
    </source>
</evidence>
<feature type="region of interest" description="Disordered" evidence="1">
    <location>
        <begin position="1"/>
        <end position="160"/>
    </location>
</feature>
<dbReference type="EMBL" id="CAMXCT010001516">
    <property type="protein sequence ID" value="CAI3990808.1"/>
    <property type="molecule type" value="Genomic_DNA"/>
</dbReference>
<dbReference type="GO" id="GO:0016301">
    <property type="term" value="F:kinase activity"/>
    <property type="evidence" value="ECO:0007669"/>
    <property type="project" value="UniProtKB-KW"/>
</dbReference>